<name>A0ABD3G053_9STRA</name>
<evidence type="ECO:0008006" key="3">
    <source>
        <dbReference type="Google" id="ProtNLM"/>
    </source>
</evidence>
<sequence length="219" mass="23857">MALTTHAYAGSETRTPYYCHVGSGAGEWCCEAVKSAYFSGADSLISDPAFDSDFPTVFGGTYTDLVVNGSGYKGYSVSMGQQLYSRGYGHDADIEEGQYGAFLVYGDSVQSLFGYNVFTNTTASAIFKTLVGQAVCHFFANSSDRAFTFANVTLATPPTPSASYLQINHCCNSASTPRRRGLGTTYRAGNRYRATGVVHPSPRSQTDFGRWRYRWKARS</sequence>
<comment type="caution">
    <text evidence="1">The sequence shown here is derived from an EMBL/GenBank/DDBJ whole genome shotgun (WGS) entry which is preliminary data.</text>
</comment>
<reference evidence="1 2" key="1">
    <citation type="submission" date="2024-09" db="EMBL/GenBank/DDBJ databases">
        <title>Genome sequencing and assembly of Phytophthora oleae, isolate VK10A, causative agent of rot of olive drupes.</title>
        <authorList>
            <person name="Conti Taguali S."/>
            <person name="Riolo M."/>
            <person name="La Spada F."/>
            <person name="Cacciola S.O."/>
            <person name="Dionisio G."/>
        </authorList>
    </citation>
    <scope>NUCLEOTIDE SEQUENCE [LARGE SCALE GENOMIC DNA]</scope>
    <source>
        <strain evidence="1 2">VK10A</strain>
    </source>
</reference>
<evidence type="ECO:0000313" key="2">
    <source>
        <dbReference type="Proteomes" id="UP001632037"/>
    </source>
</evidence>
<proteinExistence type="predicted"/>
<dbReference type="AlphaFoldDB" id="A0ABD3G053"/>
<accession>A0ABD3G053</accession>
<dbReference type="EMBL" id="JBIMZQ010000005">
    <property type="protein sequence ID" value="KAL3671330.1"/>
    <property type="molecule type" value="Genomic_DNA"/>
</dbReference>
<organism evidence="1 2">
    <name type="scientific">Phytophthora oleae</name>
    <dbReference type="NCBI Taxonomy" id="2107226"/>
    <lineage>
        <taxon>Eukaryota</taxon>
        <taxon>Sar</taxon>
        <taxon>Stramenopiles</taxon>
        <taxon>Oomycota</taxon>
        <taxon>Peronosporomycetes</taxon>
        <taxon>Peronosporales</taxon>
        <taxon>Peronosporaceae</taxon>
        <taxon>Phytophthora</taxon>
    </lineage>
</organism>
<protein>
    <recommendedName>
        <fullName evidence="3">Peptidase A1 domain-containing protein</fullName>
    </recommendedName>
</protein>
<evidence type="ECO:0000313" key="1">
    <source>
        <dbReference type="EMBL" id="KAL3671330.1"/>
    </source>
</evidence>
<gene>
    <name evidence="1" type="ORF">V7S43_003260</name>
</gene>
<dbReference type="Proteomes" id="UP001632037">
    <property type="component" value="Unassembled WGS sequence"/>
</dbReference>
<keyword evidence="2" id="KW-1185">Reference proteome</keyword>